<reference evidence="3" key="3">
    <citation type="submission" date="2016-03" db="UniProtKB">
        <authorList>
            <consortium name="EnsemblProtists"/>
        </authorList>
    </citation>
    <scope>IDENTIFICATION</scope>
</reference>
<organism evidence="2">
    <name type="scientific">Guillardia theta (strain CCMP2712)</name>
    <name type="common">Cryptophyte</name>
    <dbReference type="NCBI Taxonomy" id="905079"/>
    <lineage>
        <taxon>Eukaryota</taxon>
        <taxon>Cryptophyceae</taxon>
        <taxon>Pyrenomonadales</taxon>
        <taxon>Geminigeraceae</taxon>
        <taxon>Guillardia</taxon>
    </lineage>
</organism>
<dbReference type="KEGG" id="gtt:GUITHDRAFT_153191"/>
<dbReference type="AlphaFoldDB" id="L1J6D7"/>
<dbReference type="EMBL" id="JH993008">
    <property type="protein sequence ID" value="EKX43872.1"/>
    <property type="molecule type" value="Genomic_DNA"/>
</dbReference>
<reference evidence="4" key="2">
    <citation type="submission" date="2012-11" db="EMBL/GenBank/DDBJ databases">
        <authorList>
            <person name="Kuo A."/>
            <person name="Curtis B.A."/>
            <person name="Tanifuji G."/>
            <person name="Burki F."/>
            <person name="Gruber A."/>
            <person name="Irimia M."/>
            <person name="Maruyama S."/>
            <person name="Arias M.C."/>
            <person name="Ball S.G."/>
            <person name="Gile G.H."/>
            <person name="Hirakawa Y."/>
            <person name="Hopkins J.F."/>
            <person name="Rensing S.A."/>
            <person name="Schmutz J."/>
            <person name="Symeonidi A."/>
            <person name="Elias M."/>
            <person name="Eveleigh R.J."/>
            <person name="Herman E.K."/>
            <person name="Klute M.J."/>
            <person name="Nakayama T."/>
            <person name="Obornik M."/>
            <person name="Reyes-Prieto A."/>
            <person name="Armbrust E.V."/>
            <person name="Aves S.J."/>
            <person name="Beiko R.G."/>
            <person name="Coutinho P."/>
            <person name="Dacks J.B."/>
            <person name="Durnford D.G."/>
            <person name="Fast N.M."/>
            <person name="Green B.R."/>
            <person name="Grisdale C."/>
            <person name="Hempe F."/>
            <person name="Henrissat B."/>
            <person name="Hoppner M.P."/>
            <person name="Ishida K.-I."/>
            <person name="Kim E."/>
            <person name="Koreny L."/>
            <person name="Kroth P.G."/>
            <person name="Liu Y."/>
            <person name="Malik S.-B."/>
            <person name="Maier U.G."/>
            <person name="McRose D."/>
            <person name="Mock T."/>
            <person name="Neilson J.A."/>
            <person name="Onodera N.T."/>
            <person name="Poole A.M."/>
            <person name="Pritham E.J."/>
            <person name="Richards T.A."/>
            <person name="Rocap G."/>
            <person name="Roy S.W."/>
            <person name="Sarai C."/>
            <person name="Schaack S."/>
            <person name="Shirato S."/>
            <person name="Slamovits C.H."/>
            <person name="Spencer D.F."/>
            <person name="Suzuki S."/>
            <person name="Worden A.Z."/>
            <person name="Zauner S."/>
            <person name="Barry K."/>
            <person name="Bell C."/>
            <person name="Bharti A.K."/>
            <person name="Crow J.A."/>
            <person name="Grimwood J."/>
            <person name="Kramer R."/>
            <person name="Lindquist E."/>
            <person name="Lucas S."/>
            <person name="Salamov A."/>
            <person name="McFadden G.I."/>
            <person name="Lane C.E."/>
            <person name="Keeling P.J."/>
            <person name="Gray M.W."/>
            <person name="Grigoriev I.V."/>
            <person name="Archibald J.M."/>
        </authorList>
    </citation>
    <scope>NUCLEOTIDE SEQUENCE</scope>
    <source>
        <strain evidence="4">CCMP2712</strain>
    </source>
</reference>
<feature type="chain" id="PRO_5008770913" evidence="1">
    <location>
        <begin position="21"/>
        <end position="80"/>
    </location>
</feature>
<reference evidence="2 4" key="1">
    <citation type="journal article" date="2012" name="Nature">
        <title>Algal genomes reveal evolutionary mosaicism and the fate of nucleomorphs.</title>
        <authorList>
            <consortium name="DOE Joint Genome Institute"/>
            <person name="Curtis B.A."/>
            <person name="Tanifuji G."/>
            <person name="Burki F."/>
            <person name="Gruber A."/>
            <person name="Irimia M."/>
            <person name="Maruyama S."/>
            <person name="Arias M.C."/>
            <person name="Ball S.G."/>
            <person name="Gile G.H."/>
            <person name="Hirakawa Y."/>
            <person name="Hopkins J.F."/>
            <person name="Kuo A."/>
            <person name="Rensing S.A."/>
            <person name="Schmutz J."/>
            <person name="Symeonidi A."/>
            <person name="Elias M."/>
            <person name="Eveleigh R.J."/>
            <person name="Herman E.K."/>
            <person name="Klute M.J."/>
            <person name="Nakayama T."/>
            <person name="Obornik M."/>
            <person name="Reyes-Prieto A."/>
            <person name="Armbrust E.V."/>
            <person name="Aves S.J."/>
            <person name="Beiko R.G."/>
            <person name="Coutinho P."/>
            <person name="Dacks J.B."/>
            <person name="Durnford D.G."/>
            <person name="Fast N.M."/>
            <person name="Green B.R."/>
            <person name="Grisdale C.J."/>
            <person name="Hempel F."/>
            <person name="Henrissat B."/>
            <person name="Hoppner M.P."/>
            <person name="Ishida K."/>
            <person name="Kim E."/>
            <person name="Koreny L."/>
            <person name="Kroth P.G."/>
            <person name="Liu Y."/>
            <person name="Malik S.B."/>
            <person name="Maier U.G."/>
            <person name="McRose D."/>
            <person name="Mock T."/>
            <person name="Neilson J.A."/>
            <person name="Onodera N.T."/>
            <person name="Poole A.M."/>
            <person name="Pritham E.J."/>
            <person name="Richards T.A."/>
            <person name="Rocap G."/>
            <person name="Roy S.W."/>
            <person name="Sarai C."/>
            <person name="Schaack S."/>
            <person name="Shirato S."/>
            <person name="Slamovits C.H."/>
            <person name="Spencer D.F."/>
            <person name="Suzuki S."/>
            <person name="Worden A.Z."/>
            <person name="Zauner S."/>
            <person name="Barry K."/>
            <person name="Bell C."/>
            <person name="Bharti A.K."/>
            <person name="Crow J.A."/>
            <person name="Grimwood J."/>
            <person name="Kramer R."/>
            <person name="Lindquist E."/>
            <person name="Lucas S."/>
            <person name="Salamov A."/>
            <person name="McFadden G.I."/>
            <person name="Lane C.E."/>
            <person name="Keeling P.J."/>
            <person name="Gray M.W."/>
            <person name="Grigoriev I.V."/>
            <person name="Archibald J.M."/>
        </authorList>
    </citation>
    <scope>NUCLEOTIDE SEQUENCE</scope>
    <source>
        <strain evidence="2 4">CCMP2712</strain>
    </source>
</reference>
<dbReference type="EnsemblProtists" id="EKX43872">
    <property type="protein sequence ID" value="EKX43872"/>
    <property type="gene ID" value="GUITHDRAFT_153191"/>
</dbReference>
<gene>
    <name evidence="2" type="ORF">GUITHDRAFT_153191</name>
</gene>
<evidence type="ECO:0000313" key="2">
    <source>
        <dbReference type="EMBL" id="EKX43872.1"/>
    </source>
</evidence>
<keyword evidence="1" id="KW-0732">Signal</keyword>
<proteinExistence type="predicted"/>
<evidence type="ECO:0000313" key="3">
    <source>
        <dbReference type="EnsemblProtists" id="EKX43872"/>
    </source>
</evidence>
<sequence>MLSRLLLSVLSVDPSVPLFGEKPYPYGEGEVERVKYPCTSFGKGGSDQGCPDCMNEPPTGTWYFYMDPTWDFSADEPKKR</sequence>
<dbReference type="GeneID" id="17300460"/>
<evidence type="ECO:0000256" key="1">
    <source>
        <dbReference type="SAM" id="SignalP"/>
    </source>
</evidence>
<dbReference type="HOGENOM" id="CLU_2594873_0_0_1"/>
<evidence type="ECO:0000313" key="4">
    <source>
        <dbReference type="Proteomes" id="UP000011087"/>
    </source>
</evidence>
<dbReference type="PaxDb" id="55529-EKX43872"/>
<accession>L1J6D7</accession>
<keyword evidence="4" id="KW-1185">Reference proteome</keyword>
<feature type="signal peptide" evidence="1">
    <location>
        <begin position="1"/>
        <end position="20"/>
    </location>
</feature>
<name>L1J6D7_GUITC</name>
<dbReference type="RefSeq" id="XP_005830852.1">
    <property type="nucleotide sequence ID" value="XM_005830795.1"/>
</dbReference>
<dbReference type="Proteomes" id="UP000011087">
    <property type="component" value="Unassembled WGS sequence"/>
</dbReference>
<protein>
    <submittedName>
        <fullName evidence="2 3">Uncharacterized protein</fullName>
    </submittedName>
</protein>